<dbReference type="SUPFAM" id="SSF69304">
    <property type="entry name" value="Tricorn protease N-terminal domain"/>
    <property type="match status" value="1"/>
</dbReference>
<accession>A0A7G7WB66</accession>
<proteinExistence type="predicted"/>
<dbReference type="InterPro" id="IPR013784">
    <property type="entry name" value="Carb-bd-like_fold"/>
</dbReference>
<dbReference type="InterPro" id="IPR011042">
    <property type="entry name" value="6-blade_b-propeller_TolB-like"/>
</dbReference>
<organism evidence="1 2">
    <name type="scientific">Hymenobacter sediminicola</name>
    <dbReference type="NCBI Taxonomy" id="2761579"/>
    <lineage>
        <taxon>Bacteria</taxon>
        <taxon>Pseudomonadati</taxon>
        <taxon>Bacteroidota</taxon>
        <taxon>Cytophagia</taxon>
        <taxon>Cytophagales</taxon>
        <taxon>Hymenobacteraceae</taxon>
        <taxon>Hymenobacter</taxon>
    </lineage>
</organism>
<reference evidence="1 2" key="1">
    <citation type="submission" date="2020-08" db="EMBL/GenBank/DDBJ databases">
        <title>Hymenobacter sp. S2-20-2 genome sequencing.</title>
        <authorList>
            <person name="Jin L."/>
        </authorList>
    </citation>
    <scope>NUCLEOTIDE SEQUENCE [LARGE SCALE GENOMIC DNA]</scope>
    <source>
        <strain evidence="1 2">S2-20-2</strain>
    </source>
</reference>
<keyword evidence="1" id="KW-0378">Hydrolase</keyword>
<dbReference type="SUPFAM" id="SSF49265">
    <property type="entry name" value="Fibronectin type III"/>
    <property type="match status" value="1"/>
</dbReference>
<dbReference type="Gene3D" id="2.60.40.1120">
    <property type="entry name" value="Carboxypeptidase-like, regulatory domain"/>
    <property type="match status" value="1"/>
</dbReference>
<dbReference type="GO" id="GO:0004180">
    <property type="term" value="F:carboxypeptidase activity"/>
    <property type="evidence" value="ECO:0007669"/>
    <property type="project" value="UniProtKB-KW"/>
</dbReference>
<dbReference type="CDD" id="cd00063">
    <property type="entry name" value="FN3"/>
    <property type="match status" value="1"/>
</dbReference>
<gene>
    <name evidence="1" type="ORF">H4317_07390</name>
</gene>
<protein>
    <submittedName>
        <fullName evidence="1">Carboxypeptidase regulatory-like domain-containing protein</fullName>
    </submittedName>
</protein>
<dbReference type="PANTHER" id="PTHR36842">
    <property type="entry name" value="PROTEIN TOLB HOMOLOG"/>
    <property type="match status" value="1"/>
</dbReference>
<evidence type="ECO:0000313" key="2">
    <source>
        <dbReference type="Proteomes" id="UP000515489"/>
    </source>
</evidence>
<keyword evidence="1" id="KW-0645">Protease</keyword>
<dbReference type="Gene3D" id="2.60.40.10">
    <property type="entry name" value="Immunoglobulins"/>
    <property type="match status" value="1"/>
</dbReference>
<dbReference type="GO" id="GO:0030246">
    <property type="term" value="F:carbohydrate binding"/>
    <property type="evidence" value="ECO:0007669"/>
    <property type="project" value="InterPro"/>
</dbReference>
<keyword evidence="1" id="KW-0121">Carboxypeptidase</keyword>
<dbReference type="InterPro" id="IPR013783">
    <property type="entry name" value="Ig-like_fold"/>
</dbReference>
<dbReference type="AlphaFoldDB" id="A0A7G7WB66"/>
<dbReference type="PANTHER" id="PTHR36842:SF1">
    <property type="entry name" value="PROTEIN TOLB"/>
    <property type="match status" value="1"/>
</dbReference>
<dbReference type="Gene3D" id="2.120.10.30">
    <property type="entry name" value="TolB, C-terminal domain"/>
    <property type="match status" value="1"/>
</dbReference>
<dbReference type="KEGG" id="hsk:H4317_07390"/>
<keyword evidence="2" id="KW-1185">Reference proteome</keyword>
<dbReference type="InterPro" id="IPR003961">
    <property type="entry name" value="FN3_dom"/>
</dbReference>
<sequence>MPIFYGNVQGILRDARTNQPLANVSISTTPATMALTTDAQGMFELNDVPTGRLTITATKADYQQTSTAVTVEDGKTTTVAIQLTPAVAATAPNPPNRPSPADQAVNVPVLPKLEWHPVGAFRSDSLRYDVMLYEGNSTTNRRQLLTNSRDTVYQFTSQDVPLLYNTVYYWQVTVYNKAGTSARSSLWSFRTAPFPNNPFVFVRRTNGFPDIYSSNAAGTTVVRLTNSTAFEVAPQISPVYDKIAYTSNAVTGQYRLYTMNPDGSDQRMISSLPVEGYNNFGIGFCWSPYGDQLLVASYDKLYRVNRDGFGAPTLIATAPAGRHFRECDWNGQNNKIIVQTVGTSIYDSELYIMNADGSGMTLAVGNVAGRLDSPSFNLGGTRIMYTIDLDGYMDLTGRQTNAHIRTQALDGSAIVDVSAPTSTTGGKPASVNDLYPRFNASGSKIIFTQVETTGTVPPEVWQMDLDGRNRTLLFQNAEQADAI</sequence>
<name>A0A7G7WB66_9BACT</name>
<dbReference type="InterPro" id="IPR036116">
    <property type="entry name" value="FN3_sf"/>
</dbReference>
<dbReference type="RefSeq" id="WP_185889485.1">
    <property type="nucleotide sequence ID" value="NZ_CP060202.1"/>
</dbReference>
<dbReference type="Proteomes" id="UP000515489">
    <property type="component" value="Chromosome"/>
</dbReference>
<evidence type="ECO:0000313" key="1">
    <source>
        <dbReference type="EMBL" id="QNH63609.1"/>
    </source>
</evidence>
<dbReference type="SUPFAM" id="SSF49452">
    <property type="entry name" value="Starch-binding domain-like"/>
    <property type="match status" value="1"/>
</dbReference>
<dbReference type="EMBL" id="CP060202">
    <property type="protein sequence ID" value="QNH63609.1"/>
    <property type="molecule type" value="Genomic_DNA"/>
</dbReference>
<dbReference type="Pfam" id="PF13620">
    <property type="entry name" value="CarboxypepD_reg"/>
    <property type="match status" value="1"/>
</dbReference>